<sequence>MYTIPLPSFPRAKKPKSCLIARARTSSFGWLNGPADLDRGRLPFLRLADRKHAAWTPAHPSTLRFASTSPQQQMEFLSDVGGGEDRHRPSFFELAAQEQLRDLLAPVVRYILSVFAQRNPRYLLWIVNRHDEFFAVVMFFVERHYLKAWGASFAENFYGLKRRRVLGTGSDKTKAAVGLTGRSDKLGKAEIRASLIFLIFVPYLRSKGQESYERLGGGVDSDLFSDTPAGQRSQLGTSSRSYLDAASGVFKSIHPYANAAYELYLLSYSVRYLFNSNPFWRPWFSWMSIEVRRMSAEDYRAAHETTSNLLSSPIRRHHTTGLPPSNATVMRRSLSLIPLLSFEALKFLLPTSIFFFRFLEWWYSPEGGYGRLRRKGGAGAEGKALRAPPQGPLLKDYAAEMGMCCVHNGPMVNPTALPTGWLGCYKCVHGWVEEEGACPVTGSAVALRELRKILG</sequence>
<dbReference type="Proteomes" id="UP000017200">
    <property type="component" value="Unassembled WGS sequence"/>
</dbReference>
<proteinExistence type="inferred from homology"/>
<evidence type="ECO:0000256" key="14">
    <source>
        <dbReference type="ARBA" id="ARBA00029692"/>
    </source>
</evidence>
<keyword evidence="8" id="KW-0863">Zinc-finger</keyword>
<evidence type="ECO:0000256" key="9">
    <source>
        <dbReference type="ARBA" id="ARBA00022833"/>
    </source>
</evidence>
<evidence type="ECO:0000313" key="17">
    <source>
        <dbReference type="EMBL" id="KDE02774.1"/>
    </source>
</evidence>
<dbReference type="EMBL" id="GL541783">
    <property type="protein sequence ID" value="KDE02774.1"/>
    <property type="molecule type" value="Genomic_DNA"/>
</dbReference>
<keyword evidence="13" id="KW-0576">Peroxisome</keyword>
<evidence type="ECO:0000256" key="4">
    <source>
        <dbReference type="ARBA" id="ARBA00018980"/>
    </source>
</evidence>
<dbReference type="GO" id="GO:0004842">
    <property type="term" value="F:ubiquitin-protein transferase activity"/>
    <property type="evidence" value="ECO:0007669"/>
    <property type="project" value="TreeGrafter"/>
</dbReference>
<dbReference type="OMA" id="VYCWKCI"/>
<dbReference type="OrthoDB" id="107372at2759"/>
<dbReference type="AlphaFoldDB" id="U5HI29"/>
<organism evidence="17">
    <name type="scientific">Microbotryum lychnidis-dioicae (strain p1A1 Lamole / MvSl-1064)</name>
    <name type="common">Anther smut fungus</name>
    <dbReference type="NCBI Taxonomy" id="683840"/>
    <lineage>
        <taxon>Eukaryota</taxon>
        <taxon>Fungi</taxon>
        <taxon>Dikarya</taxon>
        <taxon>Basidiomycota</taxon>
        <taxon>Pucciniomycotina</taxon>
        <taxon>Microbotryomycetes</taxon>
        <taxon>Microbotryales</taxon>
        <taxon>Microbotryaceae</taxon>
        <taxon>Microbotryum</taxon>
    </lineage>
</organism>
<dbReference type="InterPro" id="IPR017375">
    <property type="entry name" value="PEX12"/>
</dbReference>
<feature type="domain" description="Pex N-terminal" evidence="16">
    <location>
        <begin position="97"/>
        <end position="364"/>
    </location>
</feature>
<dbReference type="GO" id="GO:0016562">
    <property type="term" value="P:protein import into peroxisome matrix, receptor recycling"/>
    <property type="evidence" value="ECO:0007669"/>
    <property type="project" value="UniProtKB-ARBA"/>
</dbReference>
<comment type="subcellular location">
    <subcellularLocation>
        <location evidence="1">Peroxisome membrane</location>
        <topology evidence="1">Multi-pass membrane protein</topology>
    </subcellularLocation>
</comment>
<dbReference type="STRING" id="683840.U5HI29"/>
<evidence type="ECO:0000256" key="12">
    <source>
        <dbReference type="ARBA" id="ARBA00023136"/>
    </source>
</evidence>
<protein>
    <recommendedName>
        <fullName evidence="4">Peroxisome assembly protein 12</fullName>
    </recommendedName>
    <alternativeName>
        <fullName evidence="14">Peroxin-12</fullName>
    </alternativeName>
</protein>
<dbReference type="FunCoup" id="U5HI29">
    <property type="interactions" value="205"/>
</dbReference>
<keyword evidence="11" id="KW-1133">Transmembrane helix</keyword>
<dbReference type="HOGENOM" id="CLU_031067_0_0_1"/>
<evidence type="ECO:0000313" key="18">
    <source>
        <dbReference type="EnsemblFungi" id="MVLG_06696T0"/>
    </source>
</evidence>
<dbReference type="PANTHER" id="PTHR12888">
    <property type="entry name" value="PEROXISOME ASSEMBLY PROTEIN 12 PEROXIN-12"/>
    <property type="match status" value="1"/>
</dbReference>
<reference evidence="19" key="1">
    <citation type="submission" date="2010-11" db="EMBL/GenBank/DDBJ databases">
        <title>The genome sequence of Microbotryum violaceum strain p1A1 Lamole.</title>
        <authorList>
            <person name="Cuomo C."/>
            <person name="Perlin M."/>
            <person name="Young S.K."/>
            <person name="Zeng Q."/>
            <person name="Gargeya S."/>
            <person name="Alvarado L."/>
            <person name="Berlin A."/>
            <person name="Chapman S.B."/>
            <person name="Chen Z."/>
            <person name="Freedman E."/>
            <person name="Gellesch M."/>
            <person name="Goldberg J."/>
            <person name="Griggs A."/>
            <person name="Gujja S."/>
            <person name="Heilman E."/>
            <person name="Heiman D."/>
            <person name="Howarth C."/>
            <person name="Mehta T."/>
            <person name="Neiman D."/>
            <person name="Pearson M."/>
            <person name="Roberts A."/>
            <person name="Saif S."/>
            <person name="Shea T."/>
            <person name="Shenoy N."/>
            <person name="Sisk P."/>
            <person name="Stolte C."/>
            <person name="Sykes S."/>
            <person name="White J."/>
            <person name="Yandava C."/>
            <person name="Haas B."/>
            <person name="Nusbaum C."/>
            <person name="Birren B."/>
        </authorList>
    </citation>
    <scope>NUCLEOTIDE SEQUENCE [LARGE SCALE GENOMIC DNA]</scope>
    <source>
        <strain evidence="19">p1A1 Lamole</strain>
    </source>
</reference>
<evidence type="ECO:0000259" key="16">
    <source>
        <dbReference type="Pfam" id="PF04757"/>
    </source>
</evidence>
<evidence type="ECO:0000256" key="11">
    <source>
        <dbReference type="ARBA" id="ARBA00022989"/>
    </source>
</evidence>
<dbReference type="EnsemblFungi" id="MVLG_06696T0">
    <property type="protein sequence ID" value="MVLG_06696T0"/>
    <property type="gene ID" value="MVLG_06696"/>
</dbReference>
<keyword evidence="6" id="KW-0812">Transmembrane</keyword>
<keyword evidence="9" id="KW-0862">Zinc</keyword>
<dbReference type="Pfam" id="PF04757">
    <property type="entry name" value="Pex2_Pex12"/>
    <property type="match status" value="1"/>
</dbReference>
<dbReference type="SUPFAM" id="SSF57850">
    <property type="entry name" value="RING/U-box"/>
    <property type="match status" value="1"/>
</dbReference>
<accession>U5HI29</accession>
<evidence type="ECO:0000256" key="5">
    <source>
        <dbReference type="ARBA" id="ARBA00022448"/>
    </source>
</evidence>
<evidence type="ECO:0000313" key="19">
    <source>
        <dbReference type="Proteomes" id="UP000017200"/>
    </source>
</evidence>
<keyword evidence="19" id="KW-1185">Reference proteome</keyword>
<dbReference type="EMBL" id="AEIJ01000854">
    <property type="status" value="NOT_ANNOTATED_CDS"/>
    <property type="molecule type" value="Genomic_DNA"/>
</dbReference>
<dbReference type="GO" id="GO:1990429">
    <property type="term" value="C:peroxisomal importomer complex"/>
    <property type="evidence" value="ECO:0007669"/>
    <property type="project" value="TreeGrafter"/>
</dbReference>
<dbReference type="GO" id="GO:0008270">
    <property type="term" value="F:zinc ion binding"/>
    <property type="evidence" value="ECO:0007669"/>
    <property type="project" value="UniProtKB-KW"/>
</dbReference>
<dbReference type="PANTHER" id="PTHR12888:SF0">
    <property type="entry name" value="PEROXISOME ASSEMBLY PROTEIN 12"/>
    <property type="match status" value="1"/>
</dbReference>
<dbReference type="GO" id="GO:0006513">
    <property type="term" value="P:protein monoubiquitination"/>
    <property type="evidence" value="ECO:0007669"/>
    <property type="project" value="TreeGrafter"/>
</dbReference>
<keyword evidence="12" id="KW-0472">Membrane</keyword>
<comment type="pathway">
    <text evidence="2">Protein modification; protein ubiquitination.</text>
</comment>
<keyword evidence="7" id="KW-0479">Metal-binding</keyword>
<comment type="subunit">
    <text evidence="15">Component of the PEX2-PEX10-PEX12 retrotranslocation channel, composed of PEX2, PEX10 and PEX12.</text>
</comment>
<evidence type="ECO:0000256" key="3">
    <source>
        <dbReference type="ARBA" id="ARBA00008704"/>
    </source>
</evidence>
<name>U5HI29_USTV1</name>
<evidence type="ECO:0000256" key="7">
    <source>
        <dbReference type="ARBA" id="ARBA00022723"/>
    </source>
</evidence>
<comment type="similarity">
    <text evidence="3">Belongs to the pex2/pex10/pex12 family.</text>
</comment>
<gene>
    <name evidence="17" type="ORF">MVLG_06696</name>
</gene>
<evidence type="ECO:0000256" key="13">
    <source>
        <dbReference type="ARBA" id="ARBA00023140"/>
    </source>
</evidence>
<evidence type="ECO:0000256" key="8">
    <source>
        <dbReference type="ARBA" id="ARBA00022771"/>
    </source>
</evidence>
<reference evidence="17" key="2">
    <citation type="submission" date="2010-11" db="EMBL/GenBank/DDBJ databases">
        <authorList>
            <consortium name="The Broad Institute Genome Sequencing Platform"/>
            <person name="Earl A."/>
            <person name="Ward D."/>
            <person name="Feldgarden M."/>
            <person name="Gevers D."/>
            <person name="Butler R."/>
            <person name="Young S.K."/>
            <person name="Zeng Q."/>
            <person name="Gargeya S."/>
            <person name="Fitzgerald M."/>
            <person name="Haas B."/>
            <person name="Abouelleil A."/>
            <person name="Alvarado L."/>
            <person name="Arachchi H.M."/>
            <person name="Berlin A."/>
            <person name="Brown A."/>
            <person name="Chapman S.B."/>
            <person name="Chen Z."/>
            <person name="Dunbar C."/>
            <person name="Freedman E."/>
            <person name="Gearin G."/>
            <person name="Gellesch M."/>
            <person name="Goldberg J."/>
            <person name="Griggs A."/>
            <person name="Gujja S."/>
            <person name="Heilman E."/>
            <person name="Heiman D."/>
            <person name="Howarth C."/>
            <person name="Larson L."/>
            <person name="Lui A."/>
            <person name="MacDonald P.J.P."/>
            <person name="Mehta T."/>
            <person name="Montmayeur A."/>
            <person name="Murphy C."/>
            <person name="Neiman D."/>
            <person name="Pearson M."/>
            <person name="Priest M."/>
            <person name="Roberts A."/>
            <person name="Saif S."/>
            <person name="Shea T."/>
            <person name="Shenoy N."/>
            <person name="Sisk P."/>
            <person name="Stolte C."/>
            <person name="Sykes S."/>
            <person name="White J."/>
            <person name="Yandava C."/>
            <person name="Wortman J."/>
            <person name="Nusbaum C."/>
            <person name="Birren B."/>
        </authorList>
    </citation>
    <scope>NUCLEOTIDE SEQUENCE</scope>
    <source>
        <strain evidence="17">P1A1 Lamole</strain>
    </source>
</reference>
<evidence type="ECO:0000256" key="15">
    <source>
        <dbReference type="ARBA" id="ARBA00034505"/>
    </source>
</evidence>
<reference evidence="17 19" key="3">
    <citation type="journal article" date="2015" name="BMC Genomics">
        <title>Sex and parasites: genomic and transcriptomic analysis of Microbotryum lychnidis-dioicae, the biotrophic and plant-castrating anther smut fungus.</title>
        <authorList>
            <person name="Perlin M.H."/>
            <person name="Amselem J."/>
            <person name="Fontanillas E."/>
            <person name="Toh S.S."/>
            <person name="Chen Z."/>
            <person name="Goldberg J."/>
            <person name="Duplessis S."/>
            <person name="Henrissat B."/>
            <person name="Young S."/>
            <person name="Zeng Q."/>
            <person name="Aguileta G."/>
            <person name="Petit E."/>
            <person name="Badouin H."/>
            <person name="Andrews J."/>
            <person name="Razeeq D."/>
            <person name="Gabaldon T."/>
            <person name="Quesneville H."/>
            <person name="Giraud T."/>
            <person name="Hood M.E."/>
            <person name="Schultz D.J."/>
            <person name="Cuomo C.A."/>
        </authorList>
    </citation>
    <scope>NUCLEOTIDE SEQUENCE [LARGE SCALE GENOMIC DNA]</scope>
    <source>
        <strain evidence="19">p1A1 Lamole</strain>
        <strain evidence="17">P1A1 Lamole</strain>
    </source>
</reference>
<reference evidence="18" key="4">
    <citation type="submission" date="2015-06" db="UniProtKB">
        <authorList>
            <consortium name="EnsemblFungi"/>
        </authorList>
    </citation>
    <scope>IDENTIFICATION</scope>
</reference>
<dbReference type="InterPro" id="IPR006845">
    <property type="entry name" value="Pex_N"/>
</dbReference>
<evidence type="ECO:0000256" key="2">
    <source>
        <dbReference type="ARBA" id="ARBA00004906"/>
    </source>
</evidence>
<evidence type="ECO:0000256" key="10">
    <source>
        <dbReference type="ARBA" id="ARBA00022927"/>
    </source>
</evidence>
<dbReference type="GO" id="GO:0005778">
    <property type="term" value="C:peroxisomal membrane"/>
    <property type="evidence" value="ECO:0007669"/>
    <property type="project" value="UniProtKB-SubCell"/>
</dbReference>
<evidence type="ECO:0000256" key="1">
    <source>
        <dbReference type="ARBA" id="ARBA00004585"/>
    </source>
</evidence>
<evidence type="ECO:0000256" key="6">
    <source>
        <dbReference type="ARBA" id="ARBA00022692"/>
    </source>
</evidence>
<keyword evidence="10" id="KW-0653">Protein transport</keyword>
<dbReference type="InParanoid" id="U5HI29"/>
<keyword evidence="5" id="KW-0813">Transport</keyword>